<dbReference type="InterPro" id="IPR023828">
    <property type="entry name" value="Peptidase_S8_Ser-AS"/>
</dbReference>
<dbReference type="SUPFAM" id="SSF52743">
    <property type="entry name" value="Subtilisin-like"/>
    <property type="match status" value="1"/>
</dbReference>
<feature type="domain" description="Fervidolysin-like N-terminal prodomain" evidence="8">
    <location>
        <begin position="39"/>
        <end position="115"/>
    </location>
</feature>
<dbReference type="InterPro" id="IPR036852">
    <property type="entry name" value="Peptidase_S8/S53_dom_sf"/>
</dbReference>
<reference evidence="9" key="2">
    <citation type="submission" date="2022-01" db="EMBL/GenBank/DDBJ databases">
        <authorList>
            <person name="Zhou L.Y."/>
        </authorList>
    </citation>
    <scope>NUCLEOTIDE SEQUENCE</scope>
    <source>
        <strain evidence="9">TLK-CK17</strain>
    </source>
</reference>
<feature type="domain" description="Peptidase S8/S53" evidence="7">
    <location>
        <begin position="164"/>
        <end position="435"/>
    </location>
</feature>
<keyword evidence="6" id="KW-0732">Signal</keyword>
<evidence type="ECO:0000256" key="1">
    <source>
        <dbReference type="ARBA" id="ARBA00011073"/>
    </source>
</evidence>
<evidence type="ECO:0000313" key="10">
    <source>
        <dbReference type="Proteomes" id="UP001430796"/>
    </source>
</evidence>
<dbReference type="InterPro" id="IPR000209">
    <property type="entry name" value="Peptidase_S8/S53_dom"/>
</dbReference>
<feature type="active site" description="Charge relay system" evidence="5">
    <location>
        <position position="229"/>
    </location>
</feature>
<evidence type="ECO:0000256" key="4">
    <source>
        <dbReference type="ARBA" id="ARBA00022825"/>
    </source>
</evidence>
<dbReference type="Pfam" id="PF22148">
    <property type="entry name" value="Fervidolysin_NPro-like"/>
    <property type="match status" value="1"/>
</dbReference>
<organism evidence="9 10">
    <name type="scientific">Marilutibacter chinensis</name>
    <dbReference type="NCBI Taxonomy" id="2912247"/>
    <lineage>
        <taxon>Bacteria</taxon>
        <taxon>Pseudomonadati</taxon>
        <taxon>Pseudomonadota</taxon>
        <taxon>Gammaproteobacteria</taxon>
        <taxon>Lysobacterales</taxon>
        <taxon>Lysobacteraceae</taxon>
        <taxon>Marilutibacter</taxon>
    </lineage>
</organism>
<evidence type="ECO:0000259" key="8">
    <source>
        <dbReference type="Pfam" id="PF22148"/>
    </source>
</evidence>
<keyword evidence="3 5" id="KW-0378">Hydrolase</keyword>
<dbReference type="PROSITE" id="PS00138">
    <property type="entry name" value="SUBTILASE_SER"/>
    <property type="match status" value="1"/>
</dbReference>
<dbReference type="PROSITE" id="PS00137">
    <property type="entry name" value="SUBTILASE_HIS"/>
    <property type="match status" value="1"/>
</dbReference>
<dbReference type="InterPro" id="IPR054399">
    <property type="entry name" value="Fervidolysin-like_N_prodom"/>
</dbReference>
<dbReference type="PRINTS" id="PR00723">
    <property type="entry name" value="SUBTILISIN"/>
</dbReference>
<evidence type="ECO:0000256" key="3">
    <source>
        <dbReference type="ARBA" id="ARBA00022801"/>
    </source>
</evidence>
<evidence type="ECO:0000313" key="9">
    <source>
        <dbReference type="EMBL" id="MCF7223201.1"/>
    </source>
</evidence>
<evidence type="ECO:0000256" key="5">
    <source>
        <dbReference type="PROSITE-ProRule" id="PRU01240"/>
    </source>
</evidence>
<evidence type="ECO:0000259" key="7">
    <source>
        <dbReference type="Pfam" id="PF00082"/>
    </source>
</evidence>
<evidence type="ECO:0000256" key="2">
    <source>
        <dbReference type="ARBA" id="ARBA00022670"/>
    </source>
</evidence>
<dbReference type="PANTHER" id="PTHR43806">
    <property type="entry name" value="PEPTIDASE S8"/>
    <property type="match status" value="1"/>
</dbReference>
<dbReference type="Gene3D" id="3.40.50.200">
    <property type="entry name" value="Peptidase S8/S53 domain"/>
    <property type="match status" value="1"/>
</dbReference>
<protein>
    <submittedName>
        <fullName evidence="9">S8 family serine peptidase</fullName>
    </submittedName>
</protein>
<proteinExistence type="inferred from homology"/>
<feature type="active site" description="Charge relay system" evidence="5">
    <location>
        <position position="402"/>
    </location>
</feature>
<dbReference type="PROSITE" id="PS51892">
    <property type="entry name" value="SUBTILASE"/>
    <property type="match status" value="1"/>
</dbReference>
<keyword evidence="10" id="KW-1185">Reference proteome</keyword>
<keyword evidence="4 5" id="KW-0720">Serine protease</keyword>
<dbReference type="InterPro" id="IPR050131">
    <property type="entry name" value="Peptidase_S8_subtilisin-like"/>
</dbReference>
<sequence length="456" mass="46773">MNRAVRSSILAGAVVAALGMSSIAVAGGRPDLVLRDLDAGKAHRAGELIVKFRDGADAGQRGAVRGGLGAQQARTVRRGRNGGDVELMRLPAGMALGVAIKALQNDPAVEYAEPNWTYQHFATSNDTYYTNGSLWGMYGNTTSPSNAYGSQAAEAWAAGHTDCSNVYVGVIDEGIYYNHEDLAANIWTNPYDPVDGIDNDGNGYVDDVHGWDFEGGSNDINSGGSNDDHGTHVSGTIAGIGGNGKGVAGVCWSGVKLISGRFLGRRGGSTADAIEAVDYMTDLKIRHNMNIVATNNSWGGGGFSQALQDAIGRAGDADILFIAAAGNSAYDNDAQASYPSNYPNANIIAVASITSTGGLSSFSQWGATTVDLGAPGSSVYSTVPARSKGNLVSGYASYSGTSMATPHVTGAAALYASSHPSATAAEVKTAILDATVATPSLQGKVLTGGRLDASGF</sequence>
<gene>
    <name evidence="9" type="ORF">L3V18_15600</name>
</gene>
<dbReference type="RefSeq" id="WP_237056090.1">
    <property type="nucleotide sequence ID" value="NZ_JAKJPO010000012.1"/>
</dbReference>
<comment type="similarity">
    <text evidence="1 5">Belongs to the peptidase S8 family.</text>
</comment>
<keyword evidence="2 5" id="KW-0645">Protease</keyword>
<feature type="active site" description="Charge relay system" evidence="5">
    <location>
        <position position="172"/>
    </location>
</feature>
<reference evidence="9" key="1">
    <citation type="submission" date="2022-01" db="EMBL/GenBank/DDBJ databases">
        <title>Lysobacter chinensis sp. nov., a bacterium isolated from cow dung compost.</title>
        <authorList>
            <person name="Liu Y."/>
        </authorList>
    </citation>
    <scope>NUCLEOTIDE SEQUENCE</scope>
    <source>
        <strain evidence="9">TLK-CK17</strain>
    </source>
</reference>
<dbReference type="InterPro" id="IPR015500">
    <property type="entry name" value="Peptidase_S8_subtilisin-rel"/>
</dbReference>
<dbReference type="EMBL" id="JAKJPO010000012">
    <property type="protein sequence ID" value="MCF7223201.1"/>
    <property type="molecule type" value="Genomic_DNA"/>
</dbReference>
<dbReference type="InterPro" id="IPR022398">
    <property type="entry name" value="Peptidase_S8_His-AS"/>
</dbReference>
<accession>A0ABS9HWB4</accession>
<dbReference type="Pfam" id="PF00082">
    <property type="entry name" value="Peptidase_S8"/>
    <property type="match status" value="1"/>
</dbReference>
<dbReference type="PANTHER" id="PTHR43806:SF11">
    <property type="entry name" value="CEREVISIN-RELATED"/>
    <property type="match status" value="1"/>
</dbReference>
<dbReference type="CDD" id="cd07473">
    <property type="entry name" value="Peptidases_S8_Subtilisin_like"/>
    <property type="match status" value="1"/>
</dbReference>
<evidence type="ECO:0000256" key="6">
    <source>
        <dbReference type="SAM" id="SignalP"/>
    </source>
</evidence>
<dbReference type="Proteomes" id="UP001430796">
    <property type="component" value="Unassembled WGS sequence"/>
</dbReference>
<name>A0ABS9HWB4_9GAMM</name>
<feature type="signal peptide" evidence="6">
    <location>
        <begin position="1"/>
        <end position="26"/>
    </location>
</feature>
<dbReference type="InterPro" id="IPR034204">
    <property type="entry name" value="PfSUB1-like_cat_dom"/>
</dbReference>
<feature type="chain" id="PRO_5047370783" evidence="6">
    <location>
        <begin position="27"/>
        <end position="456"/>
    </location>
</feature>
<comment type="caution">
    <text evidence="9">The sequence shown here is derived from an EMBL/GenBank/DDBJ whole genome shotgun (WGS) entry which is preliminary data.</text>
</comment>